<accession>A0AC61NBL8</accession>
<dbReference type="Proteomes" id="UP000826212">
    <property type="component" value="Chromosome"/>
</dbReference>
<reference evidence="1" key="1">
    <citation type="submission" date="2021-08" db="EMBL/GenBank/DDBJ databases">
        <title>Novel anaerobic bacterium isolated from sea squirt in East Sea, Republic of Korea.</title>
        <authorList>
            <person name="Nguyen T.H."/>
            <person name="Li Z."/>
            <person name="Lee Y.-J."/>
            <person name="Ko J."/>
            <person name="Kim S.-G."/>
        </authorList>
    </citation>
    <scope>NUCLEOTIDE SEQUENCE</scope>
    <source>
        <strain evidence="1">KCTC 25031</strain>
    </source>
</reference>
<organism evidence="1 2">
    <name type="scientific">Halosquirtibacter laminarini</name>
    <dbReference type="NCBI Taxonomy" id="3374600"/>
    <lineage>
        <taxon>Bacteria</taxon>
        <taxon>Pseudomonadati</taxon>
        <taxon>Bacteroidota</taxon>
        <taxon>Bacteroidia</taxon>
        <taxon>Marinilabiliales</taxon>
        <taxon>Prolixibacteraceae</taxon>
        <taxon>Halosquirtibacter</taxon>
    </lineage>
</organism>
<gene>
    <name evidence="1" type="ORF">K4L44_09635</name>
</gene>
<sequence length="477" mass="51658">MRGYVVIRQLGLVCLLNGVFLFISFLISLGYADGAQMALLFSSILAILFGLVPYIFIPKIEDINNHEGLAIVVLGWMISCVIGIVPYILYGGEFTLANAVFESVSGFTTTGSTILNEIQTLPKGILFWRSSTHWLGGIGIIIFVLAILPQSGQAKLVLYSNEVSPLAKEDLRYTTKKSIRVILVVYLVLTLAEVVLLNWCGMGWFDAVNHSFATIATGGFSTKNMSVAAFDSASIEMVINFFMLISGIHFGLLYMTALGKRSNIFTSPIVRYYLGGMAVATILVSAKLVADGYYPNFLTAARYASFQLISVGTTTGFATCDTASWPPFTQVILIFFTLQCACAGSTSGGIKVNRVMILWKGMLNQLKKIQHPRAVATSKIGKMTLSEETISGAITFIVIYLVVIFATTLALTAMDIDLFTSFSASATCMGNVGPGFGNVSSLGNFSSIPDLGKYLLSGNMLLGRLEIFSIFALFSKR</sequence>
<proteinExistence type="predicted"/>
<keyword evidence="2" id="KW-1185">Reference proteome</keyword>
<evidence type="ECO:0000313" key="2">
    <source>
        <dbReference type="Proteomes" id="UP000826212"/>
    </source>
</evidence>
<dbReference type="EMBL" id="CP081303">
    <property type="protein sequence ID" value="QZE12848.1"/>
    <property type="molecule type" value="Genomic_DNA"/>
</dbReference>
<evidence type="ECO:0000313" key="1">
    <source>
        <dbReference type="EMBL" id="QZE12848.1"/>
    </source>
</evidence>
<protein>
    <submittedName>
        <fullName evidence="1">TrkH family potassium uptake protein</fullName>
    </submittedName>
</protein>
<name>A0AC61NBL8_9BACT</name>